<accession>A0ABR8MTQ4</accession>
<evidence type="ECO:0000256" key="4">
    <source>
        <dbReference type="PROSITE-ProRule" id="PRU00169"/>
    </source>
</evidence>
<feature type="domain" description="Response regulatory" evidence="6">
    <location>
        <begin position="2"/>
        <end position="119"/>
    </location>
</feature>
<dbReference type="SUPFAM" id="SSF46689">
    <property type="entry name" value="Homeodomain-like"/>
    <property type="match status" value="2"/>
</dbReference>
<name>A0ABR8MTQ4_9BACL</name>
<evidence type="ECO:0000256" key="3">
    <source>
        <dbReference type="ARBA" id="ARBA00023163"/>
    </source>
</evidence>
<dbReference type="EMBL" id="JACXZA010000001">
    <property type="protein sequence ID" value="MBD3917539.1"/>
    <property type="molecule type" value="Genomic_DNA"/>
</dbReference>
<dbReference type="PROSITE" id="PS50110">
    <property type="entry name" value="RESPONSE_REGULATORY"/>
    <property type="match status" value="1"/>
</dbReference>
<dbReference type="InterPro" id="IPR011006">
    <property type="entry name" value="CheY-like_superfamily"/>
</dbReference>
<dbReference type="SUPFAM" id="SSF52172">
    <property type="entry name" value="CheY-like"/>
    <property type="match status" value="1"/>
</dbReference>
<evidence type="ECO:0000259" key="5">
    <source>
        <dbReference type="PROSITE" id="PS01124"/>
    </source>
</evidence>
<dbReference type="InterPro" id="IPR020449">
    <property type="entry name" value="Tscrpt_reg_AraC-type_HTH"/>
</dbReference>
<evidence type="ECO:0000259" key="6">
    <source>
        <dbReference type="PROSITE" id="PS50110"/>
    </source>
</evidence>
<dbReference type="Proteomes" id="UP000609346">
    <property type="component" value="Unassembled WGS sequence"/>
</dbReference>
<dbReference type="Pfam" id="PF00072">
    <property type="entry name" value="Response_reg"/>
    <property type="match status" value="1"/>
</dbReference>
<keyword evidence="4" id="KW-0597">Phosphoprotein</keyword>
<evidence type="ECO:0000256" key="2">
    <source>
        <dbReference type="ARBA" id="ARBA00023125"/>
    </source>
</evidence>
<keyword evidence="8" id="KW-1185">Reference proteome</keyword>
<dbReference type="Pfam" id="PF12833">
    <property type="entry name" value="HTH_18"/>
    <property type="match status" value="1"/>
</dbReference>
<proteinExistence type="predicted"/>
<keyword evidence="1" id="KW-0805">Transcription regulation</keyword>
<evidence type="ECO:0000313" key="7">
    <source>
        <dbReference type="EMBL" id="MBD3917539.1"/>
    </source>
</evidence>
<feature type="modified residue" description="4-aspartylphosphate" evidence="4">
    <location>
        <position position="54"/>
    </location>
</feature>
<dbReference type="Gene3D" id="1.10.10.60">
    <property type="entry name" value="Homeodomain-like"/>
    <property type="match status" value="2"/>
</dbReference>
<feature type="domain" description="HTH araC/xylS-type" evidence="5">
    <location>
        <begin position="443"/>
        <end position="541"/>
    </location>
</feature>
<dbReference type="SMART" id="SM00342">
    <property type="entry name" value="HTH_ARAC"/>
    <property type="match status" value="1"/>
</dbReference>
<dbReference type="Gene3D" id="3.40.50.2300">
    <property type="match status" value="1"/>
</dbReference>
<gene>
    <name evidence="7" type="ORF">H8B09_02135</name>
</gene>
<comment type="caution">
    <text evidence="7">The sequence shown here is derived from an EMBL/GenBank/DDBJ whole genome shotgun (WGS) entry which is preliminary data.</text>
</comment>
<dbReference type="RefSeq" id="WP_191201827.1">
    <property type="nucleotide sequence ID" value="NZ_JACXZA010000001.1"/>
</dbReference>
<sequence>MIVLIVDDEQHAREAAKLLVPWEQLGVTELLEAENGAEAQQIIARKHPAIIVTDMHMPLTDGMQLIEWLGSNEPDAKLIVISGYNDFKYVRHTLKHGGIDYLLKPIDPAQLLTAVHRAIEMRQLEDQERLKQIEQGIAMNQYKPVYRDYLFGQLITPQHCETEPIIRQLVDQFSGIADTDQCRAALFPLQAIMHRLLRRFGGDRDLAVFALQNVLNDFIVNEWGIGCAFRSPTDPEELIVLYWLHAGDDQACTKRTEQLVEALRRTFDLPFYAGLSRVVTFPQETASAVDSARRGCLNRNLLAEGHPAVWLDTSTVANPQDTSVLPDLAALAEPIRLALLGRDEPSLRAALEPWFQAASKLVSISPIQVERWQKQLDIAALRWQQRESEEQGNPLVQPFTLHFVYEDNGALSLERTKQHWLERLIEHAEAMARLQRQERSVIADMIDYIERHLQEDLSLQQLAARFFLSREYVSRRFRQETGVTLSEYVERHRMEHATKLLANRSYKVADIAELVGYTDEKYFSKVFKKHTGLSPQQYRKSDS</sequence>
<dbReference type="InterPro" id="IPR018062">
    <property type="entry name" value="HTH_AraC-typ_CS"/>
</dbReference>
<dbReference type="CDD" id="cd17536">
    <property type="entry name" value="REC_YesN-like"/>
    <property type="match status" value="1"/>
</dbReference>
<keyword evidence="2" id="KW-0238">DNA-binding</keyword>
<keyword evidence="3" id="KW-0804">Transcription</keyword>
<organism evidence="7 8">
    <name type="scientific">Paenibacillus terricola</name>
    <dbReference type="NCBI Taxonomy" id="2763503"/>
    <lineage>
        <taxon>Bacteria</taxon>
        <taxon>Bacillati</taxon>
        <taxon>Bacillota</taxon>
        <taxon>Bacilli</taxon>
        <taxon>Bacillales</taxon>
        <taxon>Paenibacillaceae</taxon>
        <taxon>Paenibacillus</taxon>
    </lineage>
</organism>
<dbReference type="PANTHER" id="PTHR43280">
    <property type="entry name" value="ARAC-FAMILY TRANSCRIPTIONAL REGULATOR"/>
    <property type="match status" value="1"/>
</dbReference>
<dbReference type="PROSITE" id="PS01124">
    <property type="entry name" value="HTH_ARAC_FAMILY_2"/>
    <property type="match status" value="1"/>
</dbReference>
<evidence type="ECO:0000313" key="8">
    <source>
        <dbReference type="Proteomes" id="UP000609346"/>
    </source>
</evidence>
<dbReference type="PROSITE" id="PS00041">
    <property type="entry name" value="HTH_ARAC_FAMILY_1"/>
    <property type="match status" value="1"/>
</dbReference>
<reference evidence="7 8" key="1">
    <citation type="submission" date="2020-09" db="EMBL/GenBank/DDBJ databases">
        <title>Paenibacillus sp. strain PR3 16S rRNA gene Genome sequencing and assembly.</title>
        <authorList>
            <person name="Kim J."/>
        </authorList>
    </citation>
    <scope>NUCLEOTIDE SEQUENCE [LARGE SCALE GENOMIC DNA]</scope>
    <source>
        <strain evidence="7 8">PR3</strain>
    </source>
</reference>
<evidence type="ECO:0000256" key="1">
    <source>
        <dbReference type="ARBA" id="ARBA00023015"/>
    </source>
</evidence>
<dbReference type="SMART" id="SM00448">
    <property type="entry name" value="REC"/>
    <property type="match status" value="1"/>
</dbReference>
<dbReference type="InterPro" id="IPR009057">
    <property type="entry name" value="Homeodomain-like_sf"/>
</dbReference>
<dbReference type="PRINTS" id="PR00032">
    <property type="entry name" value="HTHARAC"/>
</dbReference>
<protein>
    <submittedName>
        <fullName evidence="7">Helix-turn-helix domain-containing protein</fullName>
    </submittedName>
</protein>
<dbReference type="PANTHER" id="PTHR43280:SF10">
    <property type="entry name" value="REGULATORY PROTEIN POCR"/>
    <property type="match status" value="1"/>
</dbReference>
<dbReference type="InterPro" id="IPR018060">
    <property type="entry name" value="HTH_AraC"/>
</dbReference>
<dbReference type="InterPro" id="IPR001789">
    <property type="entry name" value="Sig_transdc_resp-reg_receiver"/>
</dbReference>